<proteinExistence type="predicted"/>
<dbReference type="EMBL" id="BAABGA010000035">
    <property type="protein sequence ID" value="GAA4454559.1"/>
    <property type="molecule type" value="Genomic_DNA"/>
</dbReference>
<organism evidence="2 3">
    <name type="scientific">Novipirellula rosea</name>
    <dbReference type="NCBI Taxonomy" id="1031540"/>
    <lineage>
        <taxon>Bacteria</taxon>
        <taxon>Pseudomonadati</taxon>
        <taxon>Planctomycetota</taxon>
        <taxon>Planctomycetia</taxon>
        <taxon>Pirellulales</taxon>
        <taxon>Pirellulaceae</taxon>
        <taxon>Novipirellula</taxon>
    </lineage>
</organism>
<keyword evidence="3" id="KW-1185">Reference proteome</keyword>
<protein>
    <submittedName>
        <fullName evidence="2">Uncharacterized protein</fullName>
    </submittedName>
</protein>
<dbReference type="RefSeq" id="WP_345322823.1">
    <property type="nucleotide sequence ID" value="NZ_BAABGA010000035.1"/>
</dbReference>
<gene>
    <name evidence="2" type="ORF">GCM10023156_27200</name>
</gene>
<accession>A0ABP8MUR5</accession>
<evidence type="ECO:0000256" key="1">
    <source>
        <dbReference type="SAM" id="MobiDB-lite"/>
    </source>
</evidence>
<evidence type="ECO:0000313" key="3">
    <source>
        <dbReference type="Proteomes" id="UP001500840"/>
    </source>
</evidence>
<sequence length="110" mass="12499">MRKQDLRLQWESLTLQLEKQLASICERLAGQCVDGVRLCIQLESQLCQFCEKPFPATGAEMNARTRQANRLVKRWRRLTRHPQATNSADTASPAVATAMEQPRFRSVVSA</sequence>
<dbReference type="Proteomes" id="UP001500840">
    <property type="component" value="Unassembled WGS sequence"/>
</dbReference>
<evidence type="ECO:0000313" key="2">
    <source>
        <dbReference type="EMBL" id="GAA4454559.1"/>
    </source>
</evidence>
<comment type="caution">
    <text evidence="2">The sequence shown here is derived from an EMBL/GenBank/DDBJ whole genome shotgun (WGS) entry which is preliminary data.</text>
</comment>
<feature type="region of interest" description="Disordered" evidence="1">
    <location>
        <begin position="76"/>
        <end position="110"/>
    </location>
</feature>
<name>A0ABP8MUR5_9BACT</name>
<reference evidence="3" key="1">
    <citation type="journal article" date="2019" name="Int. J. Syst. Evol. Microbiol.">
        <title>The Global Catalogue of Microorganisms (GCM) 10K type strain sequencing project: providing services to taxonomists for standard genome sequencing and annotation.</title>
        <authorList>
            <consortium name="The Broad Institute Genomics Platform"/>
            <consortium name="The Broad Institute Genome Sequencing Center for Infectious Disease"/>
            <person name="Wu L."/>
            <person name="Ma J."/>
        </authorList>
    </citation>
    <scope>NUCLEOTIDE SEQUENCE [LARGE SCALE GENOMIC DNA]</scope>
    <source>
        <strain evidence="3">JCM 17759</strain>
    </source>
</reference>